<dbReference type="GO" id="GO:0008234">
    <property type="term" value="F:cysteine-type peptidase activity"/>
    <property type="evidence" value="ECO:0007669"/>
    <property type="project" value="UniProtKB-KW"/>
</dbReference>
<keyword evidence="3" id="KW-0732">Signal</keyword>
<dbReference type="Pfam" id="PF01476">
    <property type="entry name" value="LysM"/>
    <property type="match status" value="1"/>
</dbReference>
<dbReference type="RefSeq" id="WP_245192270.1">
    <property type="nucleotide sequence ID" value="NZ_JAATJL010000001.1"/>
</dbReference>
<comment type="caution">
    <text evidence="9">The sequence shown here is derived from an EMBL/GenBank/DDBJ whole genome shotgun (WGS) entry which is preliminary data.</text>
</comment>
<evidence type="ECO:0000256" key="2">
    <source>
        <dbReference type="ARBA" id="ARBA00022670"/>
    </source>
</evidence>
<evidence type="ECO:0000313" key="10">
    <source>
        <dbReference type="Proteomes" id="UP000547458"/>
    </source>
</evidence>
<feature type="domain" description="LysM" evidence="7">
    <location>
        <begin position="103"/>
        <end position="147"/>
    </location>
</feature>
<dbReference type="GO" id="GO:0006508">
    <property type="term" value="P:proteolysis"/>
    <property type="evidence" value="ECO:0007669"/>
    <property type="project" value="UniProtKB-KW"/>
</dbReference>
<evidence type="ECO:0000259" key="8">
    <source>
        <dbReference type="PROSITE" id="PS51935"/>
    </source>
</evidence>
<dbReference type="InterPro" id="IPR000064">
    <property type="entry name" value="NLP_P60_dom"/>
</dbReference>
<keyword evidence="10" id="KW-1185">Reference proteome</keyword>
<keyword evidence="5" id="KW-0378">Hydrolase</keyword>
<dbReference type="SMART" id="SM00257">
    <property type="entry name" value="LysM"/>
    <property type="match status" value="1"/>
</dbReference>
<dbReference type="PANTHER" id="PTHR47359:SF3">
    <property type="entry name" value="NLP_P60 DOMAIN-CONTAINING PROTEIN-RELATED"/>
    <property type="match status" value="1"/>
</dbReference>
<dbReference type="Proteomes" id="UP000547458">
    <property type="component" value="Unassembled WGS sequence"/>
</dbReference>
<evidence type="ECO:0000256" key="6">
    <source>
        <dbReference type="ARBA" id="ARBA00022807"/>
    </source>
</evidence>
<organism evidence="9 10">
    <name type="scientific">Arthrobacter pigmenti</name>
    <dbReference type="NCBI Taxonomy" id="271432"/>
    <lineage>
        <taxon>Bacteria</taxon>
        <taxon>Bacillati</taxon>
        <taxon>Actinomycetota</taxon>
        <taxon>Actinomycetes</taxon>
        <taxon>Micrococcales</taxon>
        <taxon>Micrococcaceae</taxon>
        <taxon>Arthrobacter</taxon>
    </lineage>
</organism>
<evidence type="ECO:0000313" key="9">
    <source>
        <dbReference type="EMBL" id="NJC22567.1"/>
    </source>
</evidence>
<dbReference type="AlphaFoldDB" id="A0A846RQX0"/>
<dbReference type="SUPFAM" id="SSF54001">
    <property type="entry name" value="Cysteine proteinases"/>
    <property type="match status" value="1"/>
</dbReference>
<keyword evidence="4" id="KW-0677">Repeat</keyword>
<dbReference type="PROSITE" id="PS51782">
    <property type="entry name" value="LYSM"/>
    <property type="match status" value="1"/>
</dbReference>
<dbReference type="Gene3D" id="3.90.1720.10">
    <property type="entry name" value="endopeptidase domain like (from Nostoc punctiforme)"/>
    <property type="match status" value="1"/>
</dbReference>
<sequence>MSKNRHIARHRATPPSTMQIVSKAVSTHAGTVGRPAAVVVAASGIMFGAALPASAGTTYSSTSGAVQSADAAVQVSAPAAAPAAPVTAQTVSAPAPAPVTNAPTHTVRSGDTLGAIAANYGVSLDAIFAANGLGWNSIIYPGQVISLSGSAAAAPAPASPAPQVQVAPAPVAPAPVAPAPAETSTMGITTASSNIEVASYSAAPASSSVAGTIAAAAQGQLGAIQDCTRLVSNALAAAGINFHDWPAGYLSLGSTVSASQAMPGDLIYYADGGMGAAHIAVYIGNGQAVHGGFNGNQTVVAPAQLGSGPVFIRVNG</sequence>
<protein>
    <submittedName>
        <fullName evidence="9">LysM repeat protein</fullName>
    </submittedName>
</protein>
<reference evidence="9 10" key="1">
    <citation type="submission" date="2020-03" db="EMBL/GenBank/DDBJ databases">
        <title>Sequencing the genomes of 1000 actinobacteria strains.</title>
        <authorList>
            <person name="Klenk H.-P."/>
        </authorList>
    </citation>
    <scope>NUCLEOTIDE SEQUENCE [LARGE SCALE GENOMIC DNA]</scope>
    <source>
        <strain evidence="9 10">DSM 16403</strain>
    </source>
</reference>
<dbReference type="SUPFAM" id="SSF54106">
    <property type="entry name" value="LysM domain"/>
    <property type="match status" value="1"/>
</dbReference>
<name>A0A846RQX0_9MICC</name>
<dbReference type="InterPro" id="IPR038765">
    <property type="entry name" value="Papain-like_cys_pep_sf"/>
</dbReference>
<dbReference type="Pfam" id="PF00877">
    <property type="entry name" value="NLPC_P60"/>
    <property type="match status" value="1"/>
</dbReference>
<dbReference type="InterPro" id="IPR018392">
    <property type="entry name" value="LysM"/>
</dbReference>
<accession>A0A846RQX0</accession>
<dbReference type="EMBL" id="JAATJL010000001">
    <property type="protein sequence ID" value="NJC22567.1"/>
    <property type="molecule type" value="Genomic_DNA"/>
</dbReference>
<dbReference type="PROSITE" id="PS51935">
    <property type="entry name" value="NLPC_P60"/>
    <property type="match status" value="1"/>
</dbReference>
<evidence type="ECO:0000256" key="5">
    <source>
        <dbReference type="ARBA" id="ARBA00022801"/>
    </source>
</evidence>
<evidence type="ECO:0000259" key="7">
    <source>
        <dbReference type="PROSITE" id="PS51782"/>
    </source>
</evidence>
<proteinExistence type="inferred from homology"/>
<dbReference type="InterPro" id="IPR051794">
    <property type="entry name" value="PG_Endopeptidase_C40"/>
</dbReference>
<evidence type="ECO:0000256" key="3">
    <source>
        <dbReference type="ARBA" id="ARBA00022729"/>
    </source>
</evidence>
<dbReference type="CDD" id="cd00118">
    <property type="entry name" value="LysM"/>
    <property type="match status" value="1"/>
</dbReference>
<evidence type="ECO:0000256" key="1">
    <source>
        <dbReference type="ARBA" id="ARBA00007074"/>
    </source>
</evidence>
<dbReference type="InterPro" id="IPR036779">
    <property type="entry name" value="LysM_dom_sf"/>
</dbReference>
<keyword evidence="2" id="KW-0645">Protease</keyword>
<dbReference type="Gene3D" id="3.10.350.10">
    <property type="entry name" value="LysM domain"/>
    <property type="match status" value="1"/>
</dbReference>
<keyword evidence="6" id="KW-0788">Thiol protease</keyword>
<comment type="similarity">
    <text evidence="1">Belongs to the peptidase C40 family.</text>
</comment>
<evidence type="ECO:0000256" key="4">
    <source>
        <dbReference type="ARBA" id="ARBA00022737"/>
    </source>
</evidence>
<dbReference type="PANTHER" id="PTHR47359">
    <property type="entry name" value="PEPTIDOGLYCAN DL-ENDOPEPTIDASE CWLO"/>
    <property type="match status" value="1"/>
</dbReference>
<feature type="domain" description="NlpC/P60" evidence="8">
    <location>
        <begin position="188"/>
        <end position="316"/>
    </location>
</feature>
<gene>
    <name evidence="9" type="ORF">BJ994_001643</name>
</gene>